<feature type="compositionally biased region" description="Basic and acidic residues" evidence="11">
    <location>
        <begin position="8"/>
        <end position="20"/>
    </location>
</feature>
<feature type="coiled-coil region" evidence="10">
    <location>
        <begin position="1441"/>
        <end position="1475"/>
    </location>
</feature>
<protein>
    <submittedName>
        <fullName evidence="16">Protein polybromo-1 isoform X2</fullName>
    </submittedName>
</protein>
<evidence type="ECO:0000259" key="14">
    <source>
        <dbReference type="PROSITE" id="PS51038"/>
    </source>
</evidence>
<evidence type="ECO:0000256" key="5">
    <source>
        <dbReference type="ARBA" id="ARBA00023117"/>
    </source>
</evidence>
<dbReference type="PROSITE" id="PS50157">
    <property type="entry name" value="ZINC_FINGER_C2H2_2"/>
    <property type="match status" value="1"/>
</dbReference>
<dbReference type="SMART" id="SM00355">
    <property type="entry name" value="ZnF_C2H2"/>
    <property type="match status" value="2"/>
</dbReference>
<dbReference type="PROSITE" id="PS51038">
    <property type="entry name" value="BAH"/>
    <property type="match status" value="2"/>
</dbReference>
<dbReference type="SMART" id="SM00439">
    <property type="entry name" value="BAH"/>
    <property type="match status" value="2"/>
</dbReference>
<evidence type="ECO:0000259" key="13">
    <source>
        <dbReference type="PROSITE" id="PS50157"/>
    </source>
</evidence>
<feature type="domain" description="Bromo" evidence="12">
    <location>
        <begin position="385"/>
        <end position="455"/>
    </location>
</feature>
<dbReference type="PANTHER" id="PTHR16062">
    <property type="entry name" value="SWI/SNF-RELATED"/>
    <property type="match status" value="1"/>
</dbReference>
<dbReference type="InterPro" id="IPR013087">
    <property type="entry name" value="Znf_C2H2_type"/>
</dbReference>
<evidence type="ECO:0000256" key="11">
    <source>
        <dbReference type="SAM" id="MobiDB-lite"/>
    </source>
</evidence>
<evidence type="ECO:0000256" key="2">
    <source>
        <dbReference type="ARBA" id="ARBA00022737"/>
    </source>
</evidence>
<dbReference type="InterPro" id="IPR037382">
    <property type="entry name" value="Rsc/polybromo"/>
</dbReference>
<dbReference type="CDD" id="cd04717">
    <property type="entry name" value="BAH_polybromo"/>
    <property type="match status" value="1"/>
</dbReference>
<feature type="compositionally biased region" description="Low complexity" evidence="11">
    <location>
        <begin position="1325"/>
        <end position="1336"/>
    </location>
</feature>
<keyword evidence="2" id="KW-0677">Repeat</keyword>
<dbReference type="PROSITE" id="PS00633">
    <property type="entry name" value="BROMODOMAIN_1"/>
    <property type="match status" value="1"/>
</dbReference>
<feature type="domain" description="Bromo" evidence="12">
    <location>
        <begin position="516"/>
        <end position="584"/>
    </location>
</feature>
<keyword evidence="5 8" id="KW-0103">Bromodomain</keyword>
<dbReference type="SMART" id="SM00297">
    <property type="entry name" value="BROMO"/>
    <property type="match status" value="4"/>
</dbReference>
<gene>
    <name evidence="16" type="primary">LOC100211060</name>
</gene>
<keyword evidence="10" id="KW-0175">Coiled coil</keyword>
<keyword evidence="15" id="KW-1185">Reference proteome</keyword>
<dbReference type="Pfam" id="PF00439">
    <property type="entry name" value="Bromodomain"/>
    <property type="match status" value="5"/>
</dbReference>
<evidence type="ECO:0000256" key="6">
    <source>
        <dbReference type="ARBA" id="ARBA00023163"/>
    </source>
</evidence>
<name>A0ABM4DGM8_HYDVU</name>
<dbReference type="InterPro" id="IPR018359">
    <property type="entry name" value="Bromodomain_CS"/>
</dbReference>
<feature type="domain" description="BAH" evidence="14">
    <location>
        <begin position="999"/>
        <end position="1115"/>
    </location>
</feature>
<feature type="region of interest" description="Disordered" evidence="11">
    <location>
        <begin position="1"/>
        <end position="26"/>
    </location>
</feature>
<keyword evidence="4" id="KW-0805">Transcription regulation</keyword>
<evidence type="ECO:0000256" key="9">
    <source>
        <dbReference type="PROSITE-ProRule" id="PRU00042"/>
    </source>
</evidence>
<evidence type="ECO:0000259" key="12">
    <source>
        <dbReference type="PROSITE" id="PS50014"/>
    </source>
</evidence>
<evidence type="ECO:0000313" key="15">
    <source>
        <dbReference type="Proteomes" id="UP001652625"/>
    </source>
</evidence>
<sequence length="1556" mass="181152">MPPKRRLLREDSESSEEYRSKRLRSATLKDEPEEDLDLNSIGVYKEIVDYLCTILDENDRPICEMFNKLPSKDALPVYYDIISEPIDFQTIKKKIKTQQYLTINELEADIFLLIKNAHAFNESKSQIYKDATQLKKSYLNKKSELSKIAMKTGKKPKLSSRQLSIETEDKTEDVSIVEQLKSPLYKSFESTPQGTPSKDDGLIDDSYEHDTYSILYNMVVAYTDQTGRRLSAHFVRLPHKRAHQSFYEVVKNPISLCKIRSRVKIHYYSDLKMIENDLNLVFSNAIKFYPPDSIQFQDAHILNAFMHEKIKEMDHCEEYQTFLKTERTGNISHKFKSESSPIVTPLKKRGRQPKDASKTLLDGLKIFSDHAKKLFDFVMEYKNSEGRFLFKMFHVLPDKKEFAKYYEIISKPIDLKTIGERINANHYVSEYQLMKDFNILFKNARKFNEESSQIYNDSITLEKALKKKMLEFFPEEKVLALKNIRLSNSSIGQSKGLFTNKCHELLSYVQEFKDDYGNKLSAVFEKLPSRLEYPDYYQLIKRPIDLSYISSRINKYTSIDDLEQDLMLLFNNACHYNEPDSQIYKDAIVLLRAMIAKKNEISPDLNMFVPDVAGLVHKLLESLYTSVMQHKDEEGRCYSDSLVEHIVKDDSKNGYQRKPLSLIIIGQLLQLRFYKRLDRLQEDIFLIFNSVRKTCSTETEMYEDACQLQINFIIERDRLTKDGLHFLSQSAINITLKKLQHEIDVERNEKQISENQEHLDELDGLGKVTTTGLKGMMALEVQPDEEILTYANSIVFNGINYSVGDFVYMSTDENNRPPHIVSIEKIWKQENGLEGLYGNWYFRPEDTFHLASRKFMEQEVFRNLHSSYMTFQRVIGKCYVMNVKDYPKYRPEGFEDKDVFVYESRYNMKMKSFKKVKTFLPHSAHVVLVERDQLLTIKRFSTITPESSQFSQSDKSDKSNQVIESTVGYEHPKEEHCKTEVSSPDSGCTYYEKYVTDTDSYKIGDGVYVKCDEDYLLMSKIDKIWTDSSGTPYFQGNWYLTPEDTKHVPTQLFYEKECFESTVECVEMLSQVAGKCAILNLRDYQFLRPTEIDEKHVYICSAIYIEEEMKFRRRTKGFKRAILPANVRDDELWYFDESINPNRRPSLWLMPWGEQDIAVPEQKAEESGYSLMKKEYTSLLMKENFSLDEAEAKALEKWNGMSSEEKNDYKLRQKNLLASTLYIYECGWGICDYQFEDRSDLIVHVMEGVHLSKKGLRMQYGCLWRGCLRKINNLPAFLTHSRLLRHIREVHFKNSGKRICRNEKSRSFFLRNQSCDQDAKESSGDESSTSSGSSLSPVNIKTSPKFPQVNLSINNPVIKSPVATELAPSSFSKVNISKPAVQAYNQLRAQATNISQQSIMNPVINPVSSQILPQVPSHQQIPLHQPIPMHQQGLGMSVEQQQMLFMQVQRQQQQIQQLEEKIAQLQNVKDDVVFVSPPESSLKLRHSEIYVRYIEGLRDNRNQLSNWSELANENHPLPSTQLPTHWFTSSCENIHQALWQLRDRMLRDAAALSKII</sequence>
<dbReference type="PROSITE" id="PS00028">
    <property type="entry name" value="ZINC_FINGER_C2H2_1"/>
    <property type="match status" value="1"/>
</dbReference>
<comment type="subcellular location">
    <subcellularLocation>
        <location evidence="1">Nucleus</location>
    </subcellularLocation>
</comment>
<dbReference type="Pfam" id="PF01426">
    <property type="entry name" value="BAH"/>
    <property type="match status" value="2"/>
</dbReference>
<feature type="region of interest" description="Disordered" evidence="11">
    <location>
        <begin position="1317"/>
        <end position="1340"/>
    </location>
</feature>
<evidence type="ECO:0000256" key="4">
    <source>
        <dbReference type="ARBA" id="ARBA00023015"/>
    </source>
</evidence>
<dbReference type="InterPro" id="IPR036427">
    <property type="entry name" value="Bromodomain-like_sf"/>
</dbReference>
<evidence type="ECO:0000256" key="10">
    <source>
        <dbReference type="SAM" id="Coils"/>
    </source>
</evidence>
<evidence type="ECO:0000313" key="16">
    <source>
        <dbReference type="RefSeq" id="XP_065673607.1"/>
    </source>
</evidence>
<feature type="domain" description="C2H2-type" evidence="13">
    <location>
        <begin position="1224"/>
        <end position="1255"/>
    </location>
</feature>
<evidence type="ECO:0000256" key="8">
    <source>
        <dbReference type="PROSITE-ProRule" id="PRU00035"/>
    </source>
</evidence>
<keyword evidence="9" id="KW-0479">Metal-binding</keyword>
<dbReference type="RefSeq" id="XP_065673607.1">
    <property type="nucleotide sequence ID" value="XM_065817535.1"/>
</dbReference>
<dbReference type="PROSITE" id="PS50014">
    <property type="entry name" value="BROMODOMAIN_2"/>
    <property type="match status" value="4"/>
</dbReference>
<dbReference type="InterPro" id="IPR001487">
    <property type="entry name" value="Bromodomain"/>
</dbReference>
<accession>A0ABM4DGM8</accession>
<feature type="domain" description="Bromo" evidence="12">
    <location>
        <begin position="58"/>
        <end position="128"/>
    </location>
</feature>
<dbReference type="PANTHER" id="PTHR16062:SF19">
    <property type="entry name" value="PROTEIN POLYBROMO-1"/>
    <property type="match status" value="1"/>
</dbReference>
<dbReference type="Gene3D" id="2.30.30.490">
    <property type="match status" value="2"/>
</dbReference>
<feature type="domain" description="BAH" evidence="14">
    <location>
        <begin position="799"/>
        <end position="917"/>
    </location>
</feature>
<dbReference type="GeneID" id="100211060"/>
<dbReference type="InterPro" id="IPR043151">
    <property type="entry name" value="BAH_sf"/>
</dbReference>
<keyword evidence="7" id="KW-0539">Nucleus</keyword>
<dbReference type="InterPro" id="IPR001025">
    <property type="entry name" value="BAH_dom"/>
</dbReference>
<keyword evidence="9" id="KW-0863">Zinc-finger</keyword>
<organism evidence="15 16">
    <name type="scientific">Hydra vulgaris</name>
    <name type="common">Hydra</name>
    <name type="synonym">Hydra attenuata</name>
    <dbReference type="NCBI Taxonomy" id="6087"/>
    <lineage>
        <taxon>Eukaryota</taxon>
        <taxon>Metazoa</taxon>
        <taxon>Cnidaria</taxon>
        <taxon>Hydrozoa</taxon>
        <taxon>Hydroidolina</taxon>
        <taxon>Anthoathecata</taxon>
        <taxon>Aplanulata</taxon>
        <taxon>Hydridae</taxon>
        <taxon>Hydra</taxon>
    </lineage>
</organism>
<dbReference type="PRINTS" id="PR00503">
    <property type="entry name" value="BROMODOMAIN"/>
</dbReference>
<dbReference type="Gene3D" id="1.20.920.10">
    <property type="entry name" value="Bromodomain-like"/>
    <property type="match status" value="5"/>
</dbReference>
<dbReference type="Proteomes" id="UP001652625">
    <property type="component" value="Chromosome 14"/>
</dbReference>
<evidence type="ECO:0000256" key="7">
    <source>
        <dbReference type="ARBA" id="ARBA00023242"/>
    </source>
</evidence>
<feature type="domain" description="Bromo" evidence="12">
    <location>
        <begin position="226"/>
        <end position="296"/>
    </location>
</feature>
<dbReference type="SUPFAM" id="SSF47370">
    <property type="entry name" value="Bromodomain"/>
    <property type="match status" value="5"/>
</dbReference>
<keyword evidence="9" id="KW-0862">Zinc</keyword>
<reference evidence="16" key="1">
    <citation type="submission" date="2025-08" db="UniProtKB">
        <authorList>
            <consortium name="RefSeq"/>
        </authorList>
    </citation>
    <scope>IDENTIFICATION</scope>
</reference>
<evidence type="ECO:0000256" key="3">
    <source>
        <dbReference type="ARBA" id="ARBA00022853"/>
    </source>
</evidence>
<evidence type="ECO:0000256" key="1">
    <source>
        <dbReference type="ARBA" id="ARBA00004123"/>
    </source>
</evidence>
<proteinExistence type="predicted"/>
<keyword evidence="3" id="KW-0156">Chromatin regulator</keyword>
<keyword evidence="6" id="KW-0804">Transcription</keyword>